<feature type="signal peptide" evidence="1">
    <location>
        <begin position="1"/>
        <end position="21"/>
    </location>
</feature>
<evidence type="ECO:0008006" key="4">
    <source>
        <dbReference type="Google" id="ProtNLM"/>
    </source>
</evidence>
<evidence type="ECO:0000313" key="2">
    <source>
        <dbReference type="EMBL" id="MDQ2066605.1"/>
    </source>
</evidence>
<evidence type="ECO:0000256" key="1">
    <source>
        <dbReference type="SAM" id="SignalP"/>
    </source>
</evidence>
<reference evidence="2 3" key="1">
    <citation type="submission" date="2023-08" db="EMBL/GenBank/DDBJ databases">
        <title>Characterization of two Paracoccaceae strains isolated from Phycosphere and proposal of Xinfangfangia lacusdiani sp. nov.</title>
        <authorList>
            <person name="Deng Y."/>
            <person name="Zhang Y.Q."/>
        </authorList>
    </citation>
    <scope>NUCLEOTIDE SEQUENCE [LARGE SCALE GENOMIC DNA]</scope>
    <source>
        <strain evidence="2 3">CPCC 101601</strain>
    </source>
</reference>
<dbReference type="EMBL" id="JAVDBT010000008">
    <property type="protein sequence ID" value="MDQ2066605.1"/>
    <property type="molecule type" value="Genomic_DNA"/>
</dbReference>
<sequence>MNRAGLAMMALLSGVTGPARAEDSLPDPAFFSGVYQRVGRDAAMPPGLLNDLVRIEPAAQGWGLVVRSCGAETADETDLPMPLQVSTFTEVRNILEPANEAGARYTLWAVTDGREEACAP</sequence>
<proteinExistence type="predicted"/>
<gene>
    <name evidence="2" type="ORF">Q9295_09480</name>
</gene>
<comment type="caution">
    <text evidence="2">The sequence shown here is derived from an EMBL/GenBank/DDBJ whole genome shotgun (WGS) entry which is preliminary data.</text>
</comment>
<accession>A0ABU0VXX0</accession>
<dbReference type="RefSeq" id="WP_306680312.1">
    <property type="nucleotide sequence ID" value="NZ_JAVDBT010000008.1"/>
</dbReference>
<keyword evidence="3" id="KW-1185">Reference proteome</keyword>
<organism evidence="2 3">
    <name type="scientific">Pseudogemmobacter lacusdianii</name>
    <dbReference type="NCBI Taxonomy" id="3069608"/>
    <lineage>
        <taxon>Bacteria</taxon>
        <taxon>Pseudomonadati</taxon>
        <taxon>Pseudomonadota</taxon>
        <taxon>Alphaproteobacteria</taxon>
        <taxon>Rhodobacterales</taxon>
        <taxon>Paracoccaceae</taxon>
        <taxon>Pseudogemmobacter</taxon>
    </lineage>
</organism>
<name>A0ABU0VXX0_9RHOB</name>
<dbReference type="Proteomes" id="UP001239680">
    <property type="component" value="Unassembled WGS sequence"/>
</dbReference>
<protein>
    <recommendedName>
        <fullName evidence="4">Secreted protein</fullName>
    </recommendedName>
</protein>
<keyword evidence="1" id="KW-0732">Signal</keyword>
<evidence type="ECO:0000313" key="3">
    <source>
        <dbReference type="Proteomes" id="UP001239680"/>
    </source>
</evidence>
<feature type="chain" id="PRO_5047532828" description="Secreted protein" evidence="1">
    <location>
        <begin position="22"/>
        <end position="120"/>
    </location>
</feature>